<sequence length="398" mass="46353">MDQRWASRRGPAEPNELFKLELPWLGNPCALETLQEIIREKRPHFIFLVETISSSLKIDEIKNNLGYDGCVAVDNVGHRGGLALLWKSVQTVSLLSSSFWHIDVLVEVAMLGEWRITGFYGRPNRNERRASWALLRELASQYSYPWVCCGDFNAILTQDEKRGGNFYPTYLVQDFRDAVLQAGLSDVNMNGYKYTWDNARDDDDWVEAKLDRFLANDDWKRRFALSKAAVLDYSSSDHLPILLQVRIFLPRHSLVYFVLRILGARRVVVAKLLRKSGRILPWVRFWRSYNFAVFVWVSGEIICGNFISRRLTIVSGKESYWRQRAKEFWLKEGDQNTKFFHRKATIRQRKNRIDRLKDDNGNWCDWSTGLEAMITDYFKNIFTSNAGSSNDIIDLVPL</sequence>
<feature type="domain" description="Endonuclease/exonuclease/phosphatase" evidence="1">
    <location>
        <begin position="26"/>
        <end position="238"/>
    </location>
</feature>
<dbReference type="Pfam" id="PF03372">
    <property type="entry name" value="Exo_endo_phos"/>
    <property type="match status" value="1"/>
</dbReference>
<reference evidence="2 3" key="1">
    <citation type="journal article" date="2020" name="Mol. Plant">
        <title>The Chromosome-Based Rubber Tree Genome Provides New Insights into Spurge Genome Evolution and Rubber Biosynthesis.</title>
        <authorList>
            <person name="Liu J."/>
            <person name="Shi C."/>
            <person name="Shi C.C."/>
            <person name="Li W."/>
            <person name="Zhang Q.J."/>
            <person name="Zhang Y."/>
            <person name="Li K."/>
            <person name="Lu H.F."/>
            <person name="Shi C."/>
            <person name="Zhu S.T."/>
            <person name="Xiao Z.Y."/>
            <person name="Nan H."/>
            <person name="Yue Y."/>
            <person name="Zhu X.G."/>
            <person name="Wu Y."/>
            <person name="Hong X.N."/>
            <person name="Fan G.Y."/>
            <person name="Tong Y."/>
            <person name="Zhang D."/>
            <person name="Mao C.L."/>
            <person name="Liu Y.L."/>
            <person name="Hao S.J."/>
            <person name="Liu W.Q."/>
            <person name="Lv M.Q."/>
            <person name="Zhang H.B."/>
            <person name="Liu Y."/>
            <person name="Hu-Tang G.R."/>
            <person name="Wang J.P."/>
            <person name="Wang J.H."/>
            <person name="Sun Y.H."/>
            <person name="Ni S.B."/>
            <person name="Chen W.B."/>
            <person name="Zhang X.C."/>
            <person name="Jiao Y.N."/>
            <person name="Eichler E.E."/>
            <person name="Li G.H."/>
            <person name="Liu X."/>
            <person name="Gao L.Z."/>
        </authorList>
    </citation>
    <scope>NUCLEOTIDE SEQUENCE [LARGE SCALE GENOMIC DNA]</scope>
    <source>
        <strain evidence="3">cv. GT1</strain>
        <tissue evidence="2">Leaf</tissue>
    </source>
</reference>
<dbReference type="PANTHER" id="PTHR35218">
    <property type="entry name" value="RNASE H DOMAIN-CONTAINING PROTEIN"/>
    <property type="match status" value="1"/>
</dbReference>
<dbReference type="EMBL" id="JAAGAX010000012">
    <property type="protein sequence ID" value="KAF2297134.1"/>
    <property type="molecule type" value="Genomic_DNA"/>
</dbReference>
<evidence type="ECO:0000313" key="3">
    <source>
        <dbReference type="Proteomes" id="UP000467840"/>
    </source>
</evidence>
<organism evidence="2 3">
    <name type="scientific">Hevea brasiliensis</name>
    <name type="common">Para rubber tree</name>
    <name type="synonym">Siphonia brasiliensis</name>
    <dbReference type="NCBI Taxonomy" id="3981"/>
    <lineage>
        <taxon>Eukaryota</taxon>
        <taxon>Viridiplantae</taxon>
        <taxon>Streptophyta</taxon>
        <taxon>Embryophyta</taxon>
        <taxon>Tracheophyta</taxon>
        <taxon>Spermatophyta</taxon>
        <taxon>Magnoliopsida</taxon>
        <taxon>eudicotyledons</taxon>
        <taxon>Gunneridae</taxon>
        <taxon>Pentapetalae</taxon>
        <taxon>rosids</taxon>
        <taxon>fabids</taxon>
        <taxon>Malpighiales</taxon>
        <taxon>Euphorbiaceae</taxon>
        <taxon>Crotonoideae</taxon>
        <taxon>Micrandreae</taxon>
        <taxon>Hevea</taxon>
    </lineage>
</organism>
<comment type="caution">
    <text evidence="2">The sequence shown here is derived from an EMBL/GenBank/DDBJ whole genome shotgun (WGS) entry which is preliminary data.</text>
</comment>
<dbReference type="InterPro" id="IPR036691">
    <property type="entry name" value="Endo/exonu/phosph_ase_sf"/>
</dbReference>
<accession>A0A6A6L824</accession>
<dbReference type="SUPFAM" id="SSF56219">
    <property type="entry name" value="DNase I-like"/>
    <property type="match status" value="1"/>
</dbReference>
<name>A0A6A6L824_HEVBR</name>
<dbReference type="Gene3D" id="3.60.10.10">
    <property type="entry name" value="Endonuclease/exonuclease/phosphatase"/>
    <property type="match status" value="1"/>
</dbReference>
<dbReference type="InterPro" id="IPR005135">
    <property type="entry name" value="Endo/exonuclease/phosphatase"/>
</dbReference>
<gene>
    <name evidence="2" type="ORF">GH714_017871</name>
</gene>
<dbReference type="Proteomes" id="UP000467840">
    <property type="component" value="Chromosome 18"/>
</dbReference>
<dbReference type="AlphaFoldDB" id="A0A6A6L824"/>
<proteinExistence type="predicted"/>
<evidence type="ECO:0000313" key="2">
    <source>
        <dbReference type="EMBL" id="KAF2297134.1"/>
    </source>
</evidence>
<evidence type="ECO:0000259" key="1">
    <source>
        <dbReference type="Pfam" id="PF03372"/>
    </source>
</evidence>
<dbReference type="PANTHER" id="PTHR35218:SF9">
    <property type="entry name" value="ENDONUCLEASE_EXONUCLEASE_PHOSPHATASE DOMAIN-CONTAINING PROTEIN"/>
    <property type="match status" value="1"/>
</dbReference>
<dbReference type="GO" id="GO:0003824">
    <property type="term" value="F:catalytic activity"/>
    <property type="evidence" value="ECO:0007669"/>
    <property type="project" value="InterPro"/>
</dbReference>
<keyword evidence="3" id="KW-1185">Reference proteome</keyword>
<protein>
    <recommendedName>
        <fullName evidence="1">Endonuclease/exonuclease/phosphatase domain-containing protein</fullName>
    </recommendedName>
</protein>